<dbReference type="SMART" id="SM00342">
    <property type="entry name" value="HTH_ARAC"/>
    <property type="match status" value="1"/>
</dbReference>
<evidence type="ECO:0000256" key="2">
    <source>
        <dbReference type="ARBA" id="ARBA00023125"/>
    </source>
</evidence>
<dbReference type="Gene3D" id="1.10.10.60">
    <property type="entry name" value="Homeodomain-like"/>
    <property type="match status" value="1"/>
</dbReference>
<dbReference type="Pfam" id="PF12833">
    <property type="entry name" value="HTH_18"/>
    <property type="match status" value="1"/>
</dbReference>
<dbReference type="InterPro" id="IPR050204">
    <property type="entry name" value="AraC_XylS_family_regulators"/>
</dbReference>
<evidence type="ECO:0000259" key="4">
    <source>
        <dbReference type="PROSITE" id="PS01124"/>
    </source>
</evidence>
<accession>A0ABP9UMD2</accession>
<dbReference type="InterPro" id="IPR018062">
    <property type="entry name" value="HTH_AraC-typ_CS"/>
</dbReference>
<organism evidence="5 6">
    <name type="scientific">Haloferula sargassicola</name>
    <dbReference type="NCBI Taxonomy" id="490096"/>
    <lineage>
        <taxon>Bacteria</taxon>
        <taxon>Pseudomonadati</taxon>
        <taxon>Verrucomicrobiota</taxon>
        <taxon>Verrucomicrobiia</taxon>
        <taxon>Verrucomicrobiales</taxon>
        <taxon>Verrucomicrobiaceae</taxon>
        <taxon>Haloferula</taxon>
    </lineage>
</organism>
<dbReference type="RefSeq" id="WP_353566611.1">
    <property type="nucleotide sequence ID" value="NZ_BAABRI010000008.1"/>
</dbReference>
<dbReference type="SUPFAM" id="SSF46689">
    <property type="entry name" value="Homeodomain-like"/>
    <property type="match status" value="1"/>
</dbReference>
<sequence>MRIVRHGNRLKILGFGCEVHGCLASLALEEGYRVAAVSERIRVCEGYLREMFLRDLGVTPKRWMREERLGVARKRLDQGADLREVAAELGFATPGNLTREFRTLVGMTPSAYLSRRIAKEPDEPGGSLTG</sequence>
<gene>
    <name evidence="5" type="ORF">Hsar01_01691</name>
</gene>
<evidence type="ECO:0000256" key="3">
    <source>
        <dbReference type="ARBA" id="ARBA00023163"/>
    </source>
</evidence>
<dbReference type="InterPro" id="IPR009057">
    <property type="entry name" value="Homeodomain-like_sf"/>
</dbReference>
<proteinExistence type="predicted"/>
<dbReference type="PROSITE" id="PS01124">
    <property type="entry name" value="HTH_ARAC_FAMILY_2"/>
    <property type="match status" value="1"/>
</dbReference>
<name>A0ABP9UMD2_9BACT</name>
<keyword evidence="1" id="KW-0805">Transcription regulation</keyword>
<keyword evidence="3" id="KW-0804">Transcription</keyword>
<reference evidence="5 6" key="1">
    <citation type="submission" date="2024-02" db="EMBL/GenBank/DDBJ databases">
        <title>Haloferula sargassicola NBRC 104335.</title>
        <authorList>
            <person name="Ichikawa N."/>
            <person name="Katano-Makiyama Y."/>
            <person name="Hidaka K."/>
        </authorList>
    </citation>
    <scope>NUCLEOTIDE SEQUENCE [LARGE SCALE GENOMIC DNA]</scope>
    <source>
        <strain evidence="5 6">NBRC 104335</strain>
    </source>
</reference>
<dbReference type="PROSITE" id="PS00041">
    <property type="entry name" value="HTH_ARAC_FAMILY_1"/>
    <property type="match status" value="1"/>
</dbReference>
<dbReference type="InterPro" id="IPR018060">
    <property type="entry name" value="HTH_AraC"/>
</dbReference>
<dbReference type="Proteomes" id="UP001476282">
    <property type="component" value="Unassembled WGS sequence"/>
</dbReference>
<protein>
    <recommendedName>
        <fullName evidence="4">HTH araC/xylS-type domain-containing protein</fullName>
    </recommendedName>
</protein>
<keyword evidence="2" id="KW-0238">DNA-binding</keyword>
<dbReference type="EMBL" id="BAABRI010000008">
    <property type="protein sequence ID" value="GAA5482469.1"/>
    <property type="molecule type" value="Genomic_DNA"/>
</dbReference>
<dbReference type="PANTHER" id="PTHR46796">
    <property type="entry name" value="HTH-TYPE TRANSCRIPTIONAL ACTIVATOR RHAS-RELATED"/>
    <property type="match status" value="1"/>
</dbReference>
<feature type="domain" description="HTH araC/xylS-type" evidence="4">
    <location>
        <begin position="28"/>
        <end position="115"/>
    </location>
</feature>
<keyword evidence="6" id="KW-1185">Reference proteome</keyword>
<evidence type="ECO:0000256" key="1">
    <source>
        <dbReference type="ARBA" id="ARBA00023015"/>
    </source>
</evidence>
<evidence type="ECO:0000313" key="6">
    <source>
        <dbReference type="Proteomes" id="UP001476282"/>
    </source>
</evidence>
<comment type="caution">
    <text evidence="5">The sequence shown here is derived from an EMBL/GenBank/DDBJ whole genome shotgun (WGS) entry which is preliminary data.</text>
</comment>
<evidence type="ECO:0000313" key="5">
    <source>
        <dbReference type="EMBL" id="GAA5482469.1"/>
    </source>
</evidence>